<dbReference type="RefSeq" id="WP_301218290.1">
    <property type="nucleotide sequence ID" value="NZ_JAROCB010000002.1"/>
</dbReference>
<dbReference type="SMART" id="SM00842">
    <property type="entry name" value="FtsA"/>
    <property type="match status" value="1"/>
</dbReference>
<evidence type="ECO:0000313" key="2">
    <source>
        <dbReference type="EMBL" id="MDN4597343.1"/>
    </source>
</evidence>
<feature type="domain" description="SHS2" evidence="1">
    <location>
        <begin position="5"/>
        <end position="172"/>
    </location>
</feature>
<dbReference type="InterPro" id="IPR043129">
    <property type="entry name" value="ATPase_NBD"/>
</dbReference>
<dbReference type="CDD" id="cd24049">
    <property type="entry name" value="ASKHA_NBD_PilM"/>
    <property type="match status" value="1"/>
</dbReference>
<dbReference type="Proteomes" id="UP001174210">
    <property type="component" value="Unassembled WGS sequence"/>
</dbReference>
<protein>
    <submittedName>
        <fullName evidence="2">Type IV pilus assembly protein PilM</fullName>
    </submittedName>
</protein>
<keyword evidence="3" id="KW-1185">Reference proteome</keyword>
<dbReference type="InterPro" id="IPR005883">
    <property type="entry name" value="PilM"/>
</dbReference>
<dbReference type="Gene3D" id="3.30.1490.300">
    <property type="match status" value="1"/>
</dbReference>
<comment type="caution">
    <text evidence="2">The sequence shown here is derived from an EMBL/GenBank/DDBJ whole genome shotgun (WGS) entry which is preliminary data.</text>
</comment>
<dbReference type="PIRSF" id="PIRSF019169">
    <property type="entry name" value="PilM"/>
    <property type="match status" value="1"/>
</dbReference>
<evidence type="ECO:0000259" key="1">
    <source>
        <dbReference type="SMART" id="SM00842"/>
    </source>
</evidence>
<dbReference type="EMBL" id="JAROCB010000002">
    <property type="protein sequence ID" value="MDN4597343.1"/>
    <property type="molecule type" value="Genomic_DNA"/>
</dbReference>
<sequence length="348" mass="36777">MANRITGVDIGSTTIRAVEVENPGRPNPSLIRHASIPIPRGAVARGEVVEPNTVAACLRQLWTTHRFSSKKVVLGVGNQRVLVRDLSVAAAPRQQIREALPFNVQDMLPVPVSEALLDFYPIGPNPANPGEVQGLLVAAVKEAVLGTVRAVESAGLNTTEVDLIPFALSRALAPAQSGTSANVLIEVGATATTVVVERSGIPQFVRIIPAGGDDLTRALGSELNLEEPQAEELKRGLGLARSVDSPDQQRAVEIIYRVTGELLTSIRNTITFFANTRPDQPIGRVVLTGGGTQLPGFPEALGEMTRLEVVPGDPLGKFTLTRKLSASRLAAERSELTIALGLVLGSAA</sequence>
<dbReference type="PANTHER" id="PTHR32432:SF3">
    <property type="entry name" value="ETHANOLAMINE UTILIZATION PROTEIN EUTJ"/>
    <property type="match status" value="1"/>
</dbReference>
<reference evidence="2" key="1">
    <citation type="submission" date="2023-03" db="EMBL/GenBank/DDBJ databases">
        <title>MT1 and MT2 Draft Genomes of Novel Species.</title>
        <authorList>
            <person name="Venkateswaran K."/>
        </authorList>
    </citation>
    <scope>NUCLEOTIDE SEQUENCE</scope>
    <source>
        <strain evidence="2">F6_8S_P_1A</strain>
    </source>
</reference>
<dbReference type="Gene3D" id="3.30.420.40">
    <property type="match status" value="2"/>
</dbReference>
<organism evidence="2 3">
    <name type="scientific">Leifsonia virtsii</name>
    <dbReference type="NCBI Taxonomy" id="3035915"/>
    <lineage>
        <taxon>Bacteria</taxon>
        <taxon>Bacillati</taxon>
        <taxon>Actinomycetota</taxon>
        <taxon>Actinomycetes</taxon>
        <taxon>Micrococcales</taxon>
        <taxon>Microbacteriaceae</taxon>
        <taxon>Leifsonia</taxon>
    </lineage>
</organism>
<evidence type="ECO:0000313" key="3">
    <source>
        <dbReference type="Proteomes" id="UP001174210"/>
    </source>
</evidence>
<dbReference type="Pfam" id="PF11104">
    <property type="entry name" value="PilM_2"/>
    <property type="match status" value="1"/>
</dbReference>
<dbReference type="SUPFAM" id="SSF53067">
    <property type="entry name" value="Actin-like ATPase domain"/>
    <property type="match status" value="2"/>
</dbReference>
<dbReference type="InterPro" id="IPR050696">
    <property type="entry name" value="FtsA/MreB"/>
</dbReference>
<proteinExistence type="predicted"/>
<dbReference type="PANTHER" id="PTHR32432">
    <property type="entry name" value="CELL DIVISION PROTEIN FTSA-RELATED"/>
    <property type="match status" value="1"/>
</dbReference>
<dbReference type="InterPro" id="IPR003494">
    <property type="entry name" value="SHS2_FtsA"/>
</dbReference>
<name>A0ABT8IXE9_9MICO</name>
<accession>A0ABT8IXE9</accession>
<gene>
    <name evidence="2" type="primary">pilM</name>
    <name evidence="2" type="ORF">P5G59_09340</name>
</gene>
<dbReference type="NCBIfam" id="TIGR01175">
    <property type="entry name" value="pilM"/>
    <property type="match status" value="1"/>
</dbReference>